<feature type="domain" description="Iron-binding zinc finger CDGSH type" evidence="5">
    <location>
        <begin position="11"/>
        <end position="48"/>
    </location>
</feature>
<accession>A0A1V2DNW7</accession>
<evidence type="ECO:0000259" key="5">
    <source>
        <dbReference type="SMART" id="SM00704"/>
    </source>
</evidence>
<keyword evidence="7" id="KW-1185">Reference proteome</keyword>
<sequence length="82" mass="9135">MPEQQPLMARKSPYSVQVEGGKRYFWCACGRSASQPFCDGSHRGTGFSPVPYMAEKTEWVWFCGCKQTGSPPLCDGTHKTLD</sequence>
<dbReference type="PANTHER" id="PTHR46491:SF3">
    <property type="entry name" value="CDGSH IRON-SULFUR DOMAIN-CONTAINING PROTEIN 3, MITOCHONDRIAL"/>
    <property type="match status" value="1"/>
</dbReference>
<evidence type="ECO:0000256" key="1">
    <source>
        <dbReference type="ARBA" id="ARBA00022714"/>
    </source>
</evidence>
<dbReference type="InterPro" id="IPR018967">
    <property type="entry name" value="FeS-contain_CDGSH-typ"/>
</dbReference>
<keyword evidence="3" id="KW-0408">Iron</keyword>
<proteinExistence type="predicted"/>
<dbReference type="PANTHER" id="PTHR46491">
    <property type="entry name" value="CDGSH IRON SULFUR DOMAIN PROTEIN HOMOLOG"/>
    <property type="match status" value="1"/>
</dbReference>
<dbReference type="OrthoDB" id="9795032at2"/>
<evidence type="ECO:0000256" key="2">
    <source>
        <dbReference type="ARBA" id="ARBA00022723"/>
    </source>
</evidence>
<dbReference type="GO" id="GO:0046872">
    <property type="term" value="F:metal ion binding"/>
    <property type="evidence" value="ECO:0007669"/>
    <property type="project" value="UniProtKB-KW"/>
</dbReference>
<name>A0A1V2DNW7_9GAMM</name>
<comment type="caution">
    <text evidence="6">The sequence shown here is derived from an EMBL/GenBank/DDBJ whole genome shotgun (WGS) entry which is preliminary data.</text>
</comment>
<evidence type="ECO:0000256" key="3">
    <source>
        <dbReference type="ARBA" id="ARBA00023004"/>
    </source>
</evidence>
<dbReference type="GO" id="GO:0051537">
    <property type="term" value="F:2 iron, 2 sulfur cluster binding"/>
    <property type="evidence" value="ECO:0007669"/>
    <property type="project" value="UniProtKB-KW"/>
</dbReference>
<reference evidence="6 7" key="1">
    <citation type="submission" date="2016-12" db="EMBL/GenBank/DDBJ databases">
        <title>Marinobacter lutaoensis whole genome sequencing.</title>
        <authorList>
            <person name="Verma A."/>
            <person name="Krishnamurthi S."/>
        </authorList>
    </citation>
    <scope>NUCLEOTIDE SEQUENCE [LARGE SCALE GENOMIC DNA]</scope>
    <source>
        <strain evidence="6 7">T5054</strain>
    </source>
</reference>
<dbReference type="Proteomes" id="UP000189339">
    <property type="component" value="Unassembled WGS sequence"/>
</dbReference>
<dbReference type="InterPro" id="IPR052950">
    <property type="entry name" value="CISD"/>
</dbReference>
<gene>
    <name evidence="6" type="ORF">BTO32_16825</name>
</gene>
<feature type="domain" description="Iron-binding zinc finger CDGSH type" evidence="5">
    <location>
        <begin position="49"/>
        <end position="82"/>
    </location>
</feature>
<organism evidence="6 7">
    <name type="scientific">Marinobacter lutaoensis</name>
    <dbReference type="NCBI Taxonomy" id="135739"/>
    <lineage>
        <taxon>Bacteria</taxon>
        <taxon>Pseudomonadati</taxon>
        <taxon>Pseudomonadota</taxon>
        <taxon>Gammaproteobacteria</taxon>
        <taxon>Pseudomonadales</taxon>
        <taxon>Marinobacteraceae</taxon>
        <taxon>Marinobacter</taxon>
    </lineage>
</organism>
<dbReference type="InterPro" id="IPR042216">
    <property type="entry name" value="MitoNEET_CISD"/>
</dbReference>
<keyword evidence="2" id="KW-0479">Metal-binding</keyword>
<dbReference type="AlphaFoldDB" id="A0A1V2DNW7"/>
<dbReference type="RefSeq" id="WP_076725823.1">
    <property type="nucleotide sequence ID" value="NZ_JABWTC010000012.1"/>
</dbReference>
<evidence type="ECO:0000313" key="6">
    <source>
        <dbReference type="EMBL" id="ONF42230.1"/>
    </source>
</evidence>
<dbReference type="EMBL" id="MSCW01000012">
    <property type="protein sequence ID" value="ONF42230.1"/>
    <property type="molecule type" value="Genomic_DNA"/>
</dbReference>
<dbReference type="Pfam" id="PF09360">
    <property type="entry name" value="zf-CDGSH"/>
    <property type="match status" value="1"/>
</dbReference>
<dbReference type="GO" id="GO:0005737">
    <property type="term" value="C:cytoplasm"/>
    <property type="evidence" value="ECO:0007669"/>
    <property type="project" value="UniProtKB-ARBA"/>
</dbReference>
<keyword evidence="1" id="KW-0001">2Fe-2S</keyword>
<protein>
    <submittedName>
        <fullName evidence="6">Glutamate synthase</fullName>
    </submittedName>
</protein>
<evidence type="ECO:0000313" key="7">
    <source>
        <dbReference type="Proteomes" id="UP000189339"/>
    </source>
</evidence>
<dbReference type="Gene3D" id="3.40.5.90">
    <property type="entry name" value="CDGSH iron-sulfur domain, mitoNEET-type"/>
    <property type="match status" value="2"/>
</dbReference>
<evidence type="ECO:0000256" key="4">
    <source>
        <dbReference type="ARBA" id="ARBA00023014"/>
    </source>
</evidence>
<dbReference type="SMART" id="SM00704">
    <property type="entry name" value="ZnF_CDGSH"/>
    <property type="match status" value="2"/>
</dbReference>
<keyword evidence="4" id="KW-0411">Iron-sulfur</keyword>
<dbReference type="STRING" id="135739.BTO32_16825"/>